<gene>
    <name evidence="8" type="ORF">CA3LBN_001116</name>
</gene>
<dbReference type="SUPFAM" id="SSF48371">
    <property type="entry name" value="ARM repeat"/>
    <property type="match status" value="2"/>
</dbReference>
<dbReference type="InterPro" id="IPR041653">
    <property type="entry name" value="Importin_rep_4"/>
</dbReference>
<dbReference type="Gene3D" id="1.25.10.10">
    <property type="entry name" value="Leucine-rich Repeat Variant"/>
    <property type="match status" value="1"/>
</dbReference>
<dbReference type="Gene3D" id="3.10.20.30">
    <property type="match status" value="1"/>
</dbReference>
<keyword evidence="4" id="KW-0175">Coiled coil</keyword>
<evidence type="ECO:0000259" key="6">
    <source>
        <dbReference type="PROSITE" id="PS50166"/>
    </source>
</evidence>
<dbReference type="EMBL" id="CP076661">
    <property type="protein sequence ID" value="QWU86898.1"/>
    <property type="molecule type" value="Genomic_DNA"/>
</dbReference>
<dbReference type="Proteomes" id="UP000825434">
    <property type="component" value="Chromosome 1"/>
</dbReference>
<feature type="domain" description="OBG-type G" evidence="7">
    <location>
        <begin position="64"/>
        <end position="290"/>
    </location>
</feature>
<name>A0ABX8I4T9_9ASCO</name>
<dbReference type="Gene3D" id="1.20.58.1540">
    <property type="entry name" value="Actin interacting protein 3, C-terminal domain"/>
    <property type="match status" value="1"/>
</dbReference>
<dbReference type="PRINTS" id="PR00326">
    <property type="entry name" value="GTP1OBG"/>
</dbReference>
<keyword evidence="9" id="KW-1185">Reference proteome</keyword>
<dbReference type="InterPro" id="IPR005225">
    <property type="entry name" value="Small_GTP-bd"/>
</dbReference>
<dbReference type="Pfam" id="PF18808">
    <property type="entry name" value="Importin_rep_4"/>
    <property type="match status" value="1"/>
</dbReference>
<dbReference type="InterPro" id="IPR005613">
    <property type="entry name" value="AIP3_C"/>
</dbReference>
<dbReference type="InterPro" id="IPR016024">
    <property type="entry name" value="ARM-type_fold"/>
</dbReference>
<proteinExistence type="predicted"/>
<sequence>MTTVEKIKAIEDEMAKTQKNKATSFHLGQLKAKLAKLRREILSDSASSGGGGGQGFDVARTGVATVGFVGFPSVGKSTLLSKLTGTHSEAAAYEFTTLTTVPGVIKYKGAKIQMLDLPGIIEGAKDGKGRGKQVIAVARSVNLLFLVLDVNKPLHHKQIIEKELEGVGIRINKEPPNIVINKKEKGGINITTTAPLTHLDNDEIKAVMAEYKINSANIAFRCDATVDDLIDTIEAKSRRYIPAIYVLNKIDSFSIEELDLLYKIPNAVPISSGSGWNLDDLLEMMWNRLKLVRVYTKPKGKLPDFNEPVVLRNDRCSLYAAPMLRKEFYQSIPTLEFLSFIHAMSLSSADLDGLNELLGGLMSIQNDPRRAAEETLETSWRGPARVGVLLLYLATNAANGSDDTVRSFCAILFRRMAIRSPKDLGSVIDRTIGEIDESVKTQIRDVLLKGFVSQQSAAVRRKLADAIAEVAREDASPRGTWPDLIPNLFDCASSQESSLRECAFRVLSSCPEMIETNYIDRILLLFEAGFEDGDDDVRIAACTAFVSFFRESPRNVWSVMSPLLPSLLNSLPRFLENAHDEALANVLESLVELAEMAPRMFKDMFSKIIEFCSTVCKNRDLEVNARLGALELLTTFAEVSPAMCKSTSSYASTMVMINLSLLTEVSIDDEDAAEWNNNDNTEDDEDEPEYEAARQSLDRISLRLGGQAIATHLFSFVPSMCHSTSWRECFAALMALSACAEGCADLLITEIPKILDLVLPCIDHPHSRVQFACCNALGQISTDFAGVIQRTSGDRILPALISKLTDKSVFKVQKHAAAALVNFCEAASNDVLDPFLDSLLNNLLALLQSPKRYVQEQVLTTIAIIADAAQKKFIKYHDALLPLLVNFLKSDLGEEYRLLKAKCVECATLISSAVGKDIFSQHSDNLIDIMIVLQETCTDLDDPLKSFLEQGWGRICKLIGKDFVKYLPLVLPPLLQTAKAAQDVSFLEEDEAEEFNNSEEWDVINLSGKLIAVHTAALDDKVTALDLLRIYTVQLREDFFPWVGEIAQEIAIPALDFYLHDGVRASSSLLLASLFKSVVYATGARSQETSSMWAQICVKLSEVLRTEPVPELLMAYYTSLVECMETLDPEILTTAHLEFLAEAVHANLTEIYERIKNRDGEGDQFTEDVDDSEEEITDEELLDELNRVITCLFKIGGTKFAPFYEKLLAPLVSSFIVDDNSSIKLCGLSVVCDIFKYFSEYPDSSNYLKYIIAEGLTSPQAEIRQGAAHAIALAAQHEGSLYPSLCLESLPILFQVATFPDAKADENLPATENCVYAIARVCQAHGATIGEFDHVISQWLALLPVLYDEEAASSCFSFLSILMQNEHPAVKAQSSKVVEAVLLALSHKAIRVNTKRPGSGTIESSVTRLLVSTKHLLESLTQWTRQEVDDKYVSDAYVKLGNDFRAAIRAFSNARVDVSDIGDVPKALRIVLESALSEPPTQESLDRFLPNIRSIIVNLLQNLKQKQLKAKGLEDGFTQESHLIENESARHSKTQNDEHSLLEQTFDTKDTKNTKDGKTRAEGIGKDALQQLQESRAISRRASKRFSAYQFAKLTNASKPNLPTLKPDQPGLSFESPTKAVNDPKVKEEPTCQITAYLSIGGKTKKVSLDKPVTMASLRLCFVEKFAYSPGSTIFPDIYVESMVNGRSYELEEHMLDAEVVEGVSLLLKDPFENESLDSKFDKFTNGVNSSLESLKDELRNLSSEMMKAYQSSQVMKPLAGTSSTSETSKLMKELESISREFKAMKQVQNSQRTELESILHLSIDSVAKLKESALTLPLGSNRDYMDNSYAKLSKDSDTLLTRVDDLSDMMEALRKDVAQRGVRVGDKQIKNASSEIEAAKSSLYALRQYIVGERPAWKKIWEQELDKVCEEQQFLTLQDDLTSDLEEDIRKIEETFDLIMRCSTQQSRIFSTKRTEIASRINLLDSKESLHGLKDAMLTEVASLVPNHSDRIEAIARAERMRVKEQQMLGPDQFQEELDTFVNESRLKKSGGIEELEKNRREKDNENLRSFFGVDLQNNTIDDLFKQIRISNTGTVAPDLVDAWTCNVQPQDIKKMLSFISCHVNGEDPFAFTNLKRIRQSLTEGKTKITMLIASCALFTTKEELHHCLEQSSDGSRGASEIQIQKIQVPSNLPSTKEESLEWSALYWPISWKGNPNHQDLKNASFDIPKEKDMIEILLELVKKESGFGCATLIAKKNQEESESEMEIWATAIDAREKHPLRHNGAAHNNYKCRTTSLRLLTFNNMSLTYHGNPFEPQALSSGISSRVSKDPDSAMLITSIPQERSAKRNAQQINYAEFDNINDDFEYDEEKNGTNGNIPIASTHVITSVPKHLLKPAKLTRPASFEDEGKLQQVTSKISETLIPIKLNIEYNSGTSKLVDFFMWNVDQSLVSPEQFASLLTSDLELPSHVHQDIVESINKQIEDYQAIAQIPLPQALGFNVIIELSVNLDKKLYEDKFEWDMQQTEVSPEEFAEIVASDLGLSLEFKPAIAHSLHDTILRLKREILEGAYNNDLNRYQQLSGLIFEKSIRIRTDSSLHNGNAVWEPFIEILSPWEIEKREIERERNSRRLKRENMRREVDDLSGSKRRATGRRREEAEWRF</sequence>
<dbReference type="Gene3D" id="6.10.140.1700">
    <property type="match status" value="1"/>
</dbReference>
<dbReference type="Pfam" id="PF16897">
    <property type="entry name" value="MMR_HSR1_Xtn"/>
    <property type="match status" value="1"/>
</dbReference>
<dbReference type="InterPro" id="IPR031167">
    <property type="entry name" value="G_OBG"/>
</dbReference>
<keyword evidence="3" id="KW-0342">GTP-binding</keyword>
<dbReference type="Pfam" id="PF18829">
    <property type="entry name" value="Importin_rep_6"/>
    <property type="match status" value="1"/>
</dbReference>
<dbReference type="InterPro" id="IPR006939">
    <property type="entry name" value="SNF5"/>
</dbReference>
<evidence type="ECO:0000256" key="2">
    <source>
        <dbReference type="ARBA" id="ARBA00022741"/>
    </source>
</evidence>
<accession>A0ABX8I4T9</accession>
<dbReference type="CDD" id="cd01896">
    <property type="entry name" value="DRG"/>
    <property type="match status" value="1"/>
</dbReference>
<dbReference type="InterPro" id="IPR022782">
    <property type="entry name" value="AIP3-like_C"/>
</dbReference>
<dbReference type="Pfam" id="PF01926">
    <property type="entry name" value="MMR_HSR1"/>
    <property type="match status" value="1"/>
</dbReference>
<dbReference type="Pfam" id="PF23153">
    <property type="entry name" value="Aip3p_Bud6_N"/>
    <property type="match status" value="1"/>
</dbReference>
<dbReference type="InterPro" id="IPR031662">
    <property type="entry name" value="GTP-binding_2"/>
</dbReference>
<dbReference type="SUPFAM" id="SSF52540">
    <property type="entry name" value="P-loop containing nucleoside triphosphate hydrolases"/>
    <property type="match status" value="1"/>
</dbReference>
<feature type="region of interest" description="Disordered" evidence="5">
    <location>
        <begin position="1526"/>
        <end position="1562"/>
    </location>
</feature>
<feature type="coiled-coil region" evidence="4">
    <location>
        <begin position="1725"/>
        <end position="1752"/>
    </location>
</feature>
<evidence type="ECO:0000256" key="5">
    <source>
        <dbReference type="SAM" id="MobiDB-lite"/>
    </source>
</evidence>
<dbReference type="Pfam" id="PF25780">
    <property type="entry name" value="TPR_IPO5"/>
    <property type="match status" value="1"/>
</dbReference>
<reference evidence="8 9" key="1">
    <citation type="submission" date="2021-06" db="EMBL/GenBank/DDBJ databases">
        <title>Candida outbreak in Lebanon.</title>
        <authorList>
            <person name="Finianos M."/>
        </authorList>
    </citation>
    <scope>NUCLEOTIDE SEQUENCE [LARGE SCALE GENOMIC DNA]</scope>
    <source>
        <strain evidence="8">CA3LBN</strain>
    </source>
</reference>
<dbReference type="NCBIfam" id="TIGR00231">
    <property type="entry name" value="small_GTP"/>
    <property type="match status" value="1"/>
</dbReference>
<dbReference type="Pfam" id="PF04855">
    <property type="entry name" value="SNF5"/>
    <property type="match status" value="1"/>
</dbReference>
<dbReference type="PROSITE" id="PS00905">
    <property type="entry name" value="GTP1_OBG"/>
    <property type="match status" value="1"/>
</dbReference>
<feature type="domain" description="Importin N-terminal" evidence="6">
    <location>
        <begin position="372"/>
        <end position="453"/>
    </location>
</feature>
<dbReference type="InterPro" id="IPR012675">
    <property type="entry name" value="Beta-grasp_dom_sf"/>
</dbReference>
<feature type="compositionally biased region" description="Basic and acidic residues" evidence="5">
    <location>
        <begin position="2634"/>
        <end position="2643"/>
    </location>
</feature>
<evidence type="ECO:0000259" key="7">
    <source>
        <dbReference type="PROSITE" id="PS51710"/>
    </source>
</evidence>
<dbReference type="InterPro" id="IPR041389">
    <property type="entry name" value="Importin_rep_6"/>
</dbReference>
<evidence type="ECO:0000313" key="9">
    <source>
        <dbReference type="Proteomes" id="UP000825434"/>
    </source>
</evidence>
<dbReference type="InterPro" id="IPR001494">
    <property type="entry name" value="Importin-beta_N"/>
</dbReference>
<dbReference type="InterPro" id="IPR045001">
    <property type="entry name" value="DRG"/>
</dbReference>
<dbReference type="SMART" id="SM00806">
    <property type="entry name" value="AIP3"/>
    <property type="match status" value="1"/>
</dbReference>
<dbReference type="Pfam" id="PF13513">
    <property type="entry name" value="HEAT_EZ"/>
    <property type="match status" value="1"/>
</dbReference>
<feature type="region of interest" description="Disordered" evidence="5">
    <location>
        <begin position="2612"/>
        <end position="2643"/>
    </location>
</feature>
<dbReference type="InterPro" id="IPR058584">
    <property type="entry name" value="IMB1_TNPO1-like_TPR"/>
</dbReference>
<keyword evidence="2" id="KW-0547">Nucleotide-binding</keyword>
<evidence type="ECO:0000313" key="8">
    <source>
        <dbReference type="EMBL" id="QWU86898.1"/>
    </source>
</evidence>
<dbReference type="PROSITE" id="PS51710">
    <property type="entry name" value="G_OBG"/>
    <property type="match status" value="1"/>
</dbReference>
<dbReference type="PROSITE" id="PS50166">
    <property type="entry name" value="IMPORTIN_B_NT"/>
    <property type="match status" value="1"/>
</dbReference>
<dbReference type="InterPro" id="IPR006074">
    <property type="entry name" value="GTP1-OBG_CS"/>
</dbReference>
<feature type="region of interest" description="Disordered" evidence="5">
    <location>
        <begin position="1600"/>
        <end position="1626"/>
    </location>
</feature>
<evidence type="ECO:0000256" key="4">
    <source>
        <dbReference type="SAM" id="Coils"/>
    </source>
</evidence>
<dbReference type="InterPro" id="IPR057672">
    <property type="entry name" value="TPR_IPO4/5"/>
</dbReference>
<organism evidence="8 9">
    <name type="scientific">Candidozyma haemuli</name>
    <dbReference type="NCBI Taxonomy" id="45357"/>
    <lineage>
        <taxon>Eukaryota</taxon>
        <taxon>Fungi</taxon>
        <taxon>Dikarya</taxon>
        <taxon>Ascomycota</taxon>
        <taxon>Saccharomycotina</taxon>
        <taxon>Pichiomycetes</taxon>
        <taxon>Metschnikowiaceae</taxon>
        <taxon>Candidozyma</taxon>
    </lineage>
</organism>
<keyword evidence="1" id="KW-0677">Repeat</keyword>
<evidence type="ECO:0000256" key="3">
    <source>
        <dbReference type="ARBA" id="ARBA00023134"/>
    </source>
</evidence>
<evidence type="ECO:0000256" key="1">
    <source>
        <dbReference type="ARBA" id="ARBA00022737"/>
    </source>
</evidence>
<dbReference type="InterPro" id="IPR011989">
    <property type="entry name" value="ARM-like"/>
</dbReference>
<dbReference type="Gene3D" id="6.10.140.1070">
    <property type="match status" value="2"/>
</dbReference>
<dbReference type="InterPro" id="IPR040928">
    <property type="entry name" value="Importin_rep_5"/>
</dbReference>
<feature type="compositionally biased region" description="Basic and acidic residues" evidence="5">
    <location>
        <begin position="2612"/>
        <end position="2626"/>
    </location>
</feature>
<dbReference type="InterPro" id="IPR056279">
    <property type="entry name" value="Aip3p_Bud6_N"/>
</dbReference>
<dbReference type="Pfam" id="PF03915">
    <property type="entry name" value="AIP3"/>
    <property type="match status" value="1"/>
</dbReference>
<dbReference type="InterPro" id="IPR027417">
    <property type="entry name" value="P-loop_NTPase"/>
</dbReference>
<protein>
    <submittedName>
        <fullName evidence="8">Uncharacterized protein</fullName>
    </submittedName>
</protein>
<dbReference type="PANTHER" id="PTHR43127">
    <property type="entry name" value="DEVELOPMENTALLY-REGULATED GTP-BINDING PROTEIN 2"/>
    <property type="match status" value="1"/>
</dbReference>
<dbReference type="Pfam" id="PF18816">
    <property type="entry name" value="Importin_rep_5"/>
    <property type="match status" value="1"/>
</dbReference>
<dbReference type="Pfam" id="PF25574">
    <property type="entry name" value="TPR_IMB1"/>
    <property type="match status" value="1"/>
</dbReference>
<dbReference type="InterPro" id="IPR006073">
    <property type="entry name" value="GTP-bd"/>
</dbReference>